<name>A0A1I1F3J1_9ACTN</name>
<dbReference type="EMBL" id="FOLB01000002">
    <property type="protein sequence ID" value="SFB93526.1"/>
    <property type="molecule type" value="Genomic_DNA"/>
</dbReference>
<evidence type="ECO:0000313" key="7">
    <source>
        <dbReference type="EMBL" id="SFB93526.1"/>
    </source>
</evidence>
<keyword evidence="3" id="KW-0804">Transcription</keyword>
<accession>A0A1I1F3J1</accession>
<evidence type="ECO:0000256" key="1">
    <source>
        <dbReference type="ARBA" id="ARBA00023015"/>
    </source>
</evidence>
<gene>
    <name evidence="7" type="ORF">SAMN04487968_102356</name>
</gene>
<feature type="transmembrane region" description="Helical" evidence="5">
    <location>
        <begin position="150"/>
        <end position="169"/>
    </location>
</feature>
<dbReference type="InterPro" id="IPR036271">
    <property type="entry name" value="Tet_transcr_reg_TetR-rel_C_sf"/>
</dbReference>
<organism evidence="7 8">
    <name type="scientific">Nocardioides terrae</name>
    <dbReference type="NCBI Taxonomy" id="574651"/>
    <lineage>
        <taxon>Bacteria</taxon>
        <taxon>Bacillati</taxon>
        <taxon>Actinomycetota</taxon>
        <taxon>Actinomycetes</taxon>
        <taxon>Propionibacteriales</taxon>
        <taxon>Nocardioidaceae</taxon>
        <taxon>Nocardioides</taxon>
    </lineage>
</organism>
<keyword evidence="5" id="KW-0472">Membrane</keyword>
<evidence type="ECO:0000256" key="3">
    <source>
        <dbReference type="ARBA" id="ARBA00023163"/>
    </source>
</evidence>
<evidence type="ECO:0000256" key="2">
    <source>
        <dbReference type="ARBA" id="ARBA00023125"/>
    </source>
</evidence>
<dbReference type="PANTHER" id="PTHR30055:SF234">
    <property type="entry name" value="HTH-TYPE TRANSCRIPTIONAL REGULATOR BETI"/>
    <property type="match status" value="1"/>
</dbReference>
<dbReference type="GO" id="GO:0003700">
    <property type="term" value="F:DNA-binding transcription factor activity"/>
    <property type="evidence" value="ECO:0007669"/>
    <property type="project" value="TreeGrafter"/>
</dbReference>
<proteinExistence type="predicted"/>
<feature type="domain" description="HTH tetR-type" evidence="6">
    <location>
        <begin position="12"/>
        <end position="72"/>
    </location>
</feature>
<dbReference type="PANTHER" id="PTHR30055">
    <property type="entry name" value="HTH-TYPE TRANSCRIPTIONAL REGULATOR RUTR"/>
    <property type="match status" value="1"/>
</dbReference>
<feature type="DNA-binding region" description="H-T-H motif" evidence="4">
    <location>
        <begin position="35"/>
        <end position="54"/>
    </location>
</feature>
<keyword evidence="8" id="KW-1185">Reference proteome</keyword>
<dbReference type="Proteomes" id="UP000198832">
    <property type="component" value="Unassembled WGS sequence"/>
</dbReference>
<dbReference type="InterPro" id="IPR009057">
    <property type="entry name" value="Homeodomain-like_sf"/>
</dbReference>
<dbReference type="InterPro" id="IPR001647">
    <property type="entry name" value="HTH_TetR"/>
</dbReference>
<dbReference type="AlphaFoldDB" id="A0A1I1F3J1"/>
<keyword evidence="5" id="KW-1133">Transmembrane helix</keyword>
<dbReference type="STRING" id="574651.SAMN04487968_102356"/>
<dbReference type="SUPFAM" id="SSF46689">
    <property type="entry name" value="Homeodomain-like"/>
    <property type="match status" value="1"/>
</dbReference>
<evidence type="ECO:0000259" key="6">
    <source>
        <dbReference type="PROSITE" id="PS50977"/>
    </source>
</evidence>
<dbReference type="PRINTS" id="PR00455">
    <property type="entry name" value="HTHTETR"/>
</dbReference>
<evidence type="ECO:0000256" key="4">
    <source>
        <dbReference type="PROSITE-ProRule" id="PRU00335"/>
    </source>
</evidence>
<dbReference type="SUPFAM" id="SSF48498">
    <property type="entry name" value="Tetracyclin repressor-like, C-terminal domain"/>
    <property type="match status" value="1"/>
</dbReference>
<dbReference type="InterPro" id="IPR050109">
    <property type="entry name" value="HTH-type_TetR-like_transc_reg"/>
</dbReference>
<dbReference type="GO" id="GO:0000976">
    <property type="term" value="F:transcription cis-regulatory region binding"/>
    <property type="evidence" value="ECO:0007669"/>
    <property type="project" value="TreeGrafter"/>
</dbReference>
<keyword evidence="1" id="KW-0805">Transcription regulation</keyword>
<evidence type="ECO:0000313" key="8">
    <source>
        <dbReference type="Proteomes" id="UP000198832"/>
    </source>
</evidence>
<keyword evidence="2 4" id="KW-0238">DNA-binding</keyword>
<reference evidence="7 8" key="1">
    <citation type="submission" date="2016-10" db="EMBL/GenBank/DDBJ databases">
        <authorList>
            <person name="de Groot N.N."/>
        </authorList>
    </citation>
    <scope>NUCLEOTIDE SEQUENCE [LARGE SCALE GENOMIC DNA]</scope>
    <source>
        <strain evidence="7 8">CGMCC 1.7056</strain>
    </source>
</reference>
<dbReference type="RefSeq" id="WP_091120698.1">
    <property type="nucleotide sequence ID" value="NZ_FOLB01000002.1"/>
</dbReference>
<evidence type="ECO:0000256" key="5">
    <source>
        <dbReference type="SAM" id="Phobius"/>
    </source>
</evidence>
<dbReference type="Gene3D" id="1.10.357.10">
    <property type="entry name" value="Tetracycline Repressor, domain 2"/>
    <property type="match status" value="1"/>
</dbReference>
<dbReference type="Pfam" id="PF00440">
    <property type="entry name" value="TetR_N"/>
    <property type="match status" value="1"/>
</dbReference>
<dbReference type="OrthoDB" id="268339at2"/>
<dbReference type="PROSITE" id="PS50977">
    <property type="entry name" value="HTH_TETR_2"/>
    <property type="match status" value="1"/>
</dbReference>
<protein>
    <submittedName>
        <fullName evidence="7">Transcriptional regulator, TetR family</fullName>
    </submittedName>
</protein>
<sequence length="207" mass="23641">MVETDRRTRGRLRRRDQVYAAAVELFVERGFDSTTMDDIAERSDVARATVFNYFPRKTALLDEWSARRRHRALTAVRSEHLEDHSVEEILRRYMVELGRVSSETRPETVRLLGAAAHATNILRKPPLAEEFTRFLARGQESGEVRASVDVSLAGLVLAASYFIILTNWIDDDPPPFDLTEQLLRMLDQYLVGILAPGTRRSPRRSDG</sequence>
<keyword evidence="5" id="KW-0812">Transmembrane</keyword>